<comment type="subcellular location">
    <subcellularLocation>
        <location evidence="1">Membrane</location>
        <topology evidence="1">Multi-pass membrane protein</topology>
    </subcellularLocation>
</comment>
<feature type="transmembrane region" description="Helical" evidence="7">
    <location>
        <begin position="143"/>
        <end position="164"/>
    </location>
</feature>
<dbReference type="AlphaFoldDB" id="A0A167U2M6"/>
<dbReference type="PANTHER" id="PTHR33048:SF123">
    <property type="entry name" value="INTEGRAL MEMBRANE PROTEIN"/>
    <property type="match status" value="1"/>
</dbReference>
<evidence type="ECO:0000313" key="10">
    <source>
        <dbReference type="Proteomes" id="UP000076874"/>
    </source>
</evidence>
<evidence type="ECO:0000256" key="2">
    <source>
        <dbReference type="ARBA" id="ARBA00022692"/>
    </source>
</evidence>
<evidence type="ECO:0000256" key="7">
    <source>
        <dbReference type="SAM" id="Phobius"/>
    </source>
</evidence>
<feature type="domain" description="Rhodopsin" evidence="8">
    <location>
        <begin position="49"/>
        <end position="279"/>
    </location>
</feature>
<feature type="transmembrane region" description="Helical" evidence="7">
    <location>
        <begin position="30"/>
        <end position="53"/>
    </location>
</feature>
<dbReference type="Pfam" id="PF20684">
    <property type="entry name" value="Fung_rhodopsin"/>
    <property type="match status" value="1"/>
</dbReference>
<feature type="compositionally biased region" description="Pro residues" evidence="6">
    <location>
        <begin position="402"/>
        <end position="438"/>
    </location>
</feature>
<evidence type="ECO:0000313" key="9">
    <source>
        <dbReference type="EMBL" id="OAA61183.1"/>
    </source>
</evidence>
<evidence type="ECO:0000256" key="6">
    <source>
        <dbReference type="SAM" id="MobiDB-lite"/>
    </source>
</evidence>
<feature type="transmembrane region" description="Helical" evidence="7">
    <location>
        <begin position="218"/>
        <end position="238"/>
    </location>
</feature>
<evidence type="ECO:0000259" key="8">
    <source>
        <dbReference type="Pfam" id="PF20684"/>
    </source>
</evidence>
<sequence>MGLSWTTAAVAAPGAVVPRSDYTTDVHRRTSLLVLSVVMTILATIFVVLRCISRFLILRNAKCDDYFLVAAMIILIGYMVGVGIDLANGMGFPKDTVTTAEENVFFRVSLAIYIMYYSGVACVKMSIVFTYLRFAISRTFQRLCIGTIVFLGLFWATCVALSFLLCHPYNTLWDVTGDHYGSCITTSSINVAADAWVIALPVRILLHVPRPRRQKIALCCLFGTAGFATVASAVRIYAIHRFTDTSDPYRYGLQTKAWSIIEMSLGICCASVTGMRPIYTAVAQAMAHVRERWSEKRGGAHGNGRGPHANASADVEAGYGLPETAAGAAAATRAAADGSAPPLSGTSMTPLVPAASHPWSSHTQDHRDSALSGLPCDNKPEKQEPEPEPVASLGRTPSGGSPAPPPETQLPLPPSPTPPTPPPPPPLPQPPSLSPSPTPSSALQPPSMGYGIADEEPSIHEADVVQLQRILPEPTASRATGE</sequence>
<feature type="transmembrane region" description="Helical" evidence="7">
    <location>
        <begin position="184"/>
        <end position="206"/>
    </location>
</feature>
<dbReference type="Proteomes" id="UP000076874">
    <property type="component" value="Unassembled WGS sequence"/>
</dbReference>
<keyword evidence="2 7" id="KW-0812">Transmembrane</keyword>
<dbReference type="STRING" id="1081102.A0A167U2M6"/>
<dbReference type="PANTHER" id="PTHR33048">
    <property type="entry name" value="PTH11-LIKE INTEGRAL MEMBRANE PROTEIN (AFU_ORTHOLOGUE AFUA_5G11245)"/>
    <property type="match status" value="1"/>
</dbReference>
<comment type="caution">
    <text evidence="9">The sequence shown here is derived from an EMBL/GenBank/DDBJ whole genome shotgun (WGS) entry which is preliminary data.</text>
</comment>
<evidence type="ECO:0000256" key="5">
    <source>
        <dbReference type="ARBA" id="ARBA00038359"/>
    </source>
</evidence>
<dbReference type="PRINTS" id="PR01217">
    <property type="entry name" value="PRICHEXTENSN"/>
</dbReference>
<organism evidence="9 10">
    <name type="scientific">Niveomyces insectorum RCEF 264</name>
    <dbReference type="NCBI Taxonomy" id="1081102"/>
    <lineage>
        <taxon>Eukaryota</taxon>
        <taxon>Fungi</taxon>
        <taxon>Dikarya</taxon>
        <taxon>Ascomycota</taxon>
        <taxon>Pezizomycotina</taxon>
        <taxon>Sordariomycetes</taxon>
        <taxon>Hypocreomycetidae</taxon>
        <taxon>Hypocreales</taxon>
        <taxon>Cordycipitaceae</taxon>
        <taxon>Niveomyces</taxon>
    </lineage>
</organism>
<dbReference type="InterPro" id="IPR049326">
    <property type="entry name" value="Rhodopsin_dom_fungi"/>
</dbReference>
<keyword evidence="10" id="KW-1185">Reference proteome</keyword>
<evidence type="ECO:0000256" key="3">
    <source>
        <dbReference type="ARBA" id="ARBA00022989"/>
    </source>
</evidence>
<evidence type="ECO:0000256" key="1">
    <source>
        <dbReference type="ARBA" id="ARBA00004141"/>
    </source>
</evidence>
<feature type="transmembrane region" description="Helical" evidence="7">
    <location>
        <begin position="65"/>
        <end position="84"/>
    </location>
</feature>
<dbReference type="EMBL" id="AZHD01000008">
    <property type="protein sequence ID" value="OAA61183.1"/>
    <property type="molecule type" value="Genomic_DNA"/>
</dbReference>
<reference evidence="9 10" key="1">
    <citation type="journal article" date="2016" name="Genome Biol. Evol.">
        <title>Divergent and convergent evolution of fungal pathogenicity.</title>
        <authorList>
            <person name="Shang Y."/>
            <person name="Xiao G."/>
            <person name="Zheng P."/>
            <person name="Cen K."/>
            <person name="Zhan S."/>
            <person name="Wang C."/>
        </authorList>
    </citation>
    <scope>NUCLEOTIDE SEQUENCE [LARGE SCALE GENOMIC DNA]</scope>
    <source>
        <strain evidence="9 10">RCEF 264</strain>
    </source>
</reference>
<keyword evidence="4 7" id="KW-0472">Membrane</keyword>
<comment type="similarity">
    <text evidence="5">Belongs to the SAT4 family.</text>
</comment>
<evidence type="ECO:0000256" key="4">
    <source>
        <dbReference type="ARBA" id="ARBA00023136"/>
    </source>
</evidence>
<keyword evidence="3 7" id="KW-1133">Transmembrane helix</keyword>
<feature type="transmembrane region" description="Helical" evidence="7">
    <location>
        <begin position="104"/>
        <end position="131"/>
    </location>
</feature>
<feature type="region of interest" description="Disordered" evidence="6">
    <location>
        <begin position="332"/>
        <end position="461"/>
    </location>
</feature>
<proteinExistence type="inferred from homology"/>
<dbReference type="OrthoDB" id="3648173at2759"/>
<dbReference type="InterPro" id="IPR052337">
    <property type="entry name" value="SAT4-like"/>
</dbReference>
<gene>
    <name evidence="9" type="ORF">SPI_05207</name>
</gene>
<dbReference type="GO" id="GO:0016020">
    <property type="term" value="C:membrane"/>
    <property type="evidence" value="ECO:0007669"/>
    <property type="project" value="UniProtKB-SubCell"/>
</dbReference>
<accession>A0A167U2M6</accession>
<name>A0A167U2M6_9HYPO</name>
<protein>
    <submittedName>
        <fullName evidence="9">Integral membrane protein</fullName>
    </submittedName>
</protein>